<evidence type="ECO:0000259" key="3">
    <source>
        <dbReference type="Pfam" id="PF14870"/>
    </source>
</evidence>
<evidence type="ECO:0000256" key="2">
    <source>
        <dbReference type="ARBA" id="ARBA00023276"/>
    </source>
</evidence>
<protein>
    <recommendedName>
        <fullName evidence="3">Photosynthesis system II assembly factor Ycf48/Hcf136-like domain-containing protein</fullName>
    </recommendedName>
</protein>
<dbReference type="Proteomes" id="UP000597617">
    <property type="component" value="Unassembled WGS sequence"/>
</dbReference>
<dbReference type="SUPFAM" id="SSF110296">
    <property type="entry name" value="Oligoxyloglucan reducing end-specific cellobiohydrolase"/>
    <property type="match status" value="1"/>
</dbReference>
<dbReference type="PROSITE" id="PS51257">
    <property type="entry name" value="PROKAR_LIPOPROTEIN"/>
    <property type="match status" value="1"/>
</dbReference>
<dbReference type="Gene3D" id="2.130.10.10">
    <property type="entry name" value="YVTN repeat-like/Quinoprotein amine dehydrogenase"/>
    <property type="match status" value="2"/>
</dbReference>
<dbReference type="Pfam" id="PF14870">
    <property type="entry name" value="PSII_BNR"/>
    <property type="match status" value="1"/>
</dbReference>
<dbReference type="RefSeq" id="WP_196283910.1">
    <property type="nucleotide sequence ID" value="NZ_JADQDQ010000014.1"/>
</dbReference>
<dbReference type="PANTHER" id="PTHR47199:SF2">
    <property type="entry name" value="PHOTOSYSTEM II STABILITY_ASSEMBLY FACTOR HCF136, CHLOROPLASTIC"/>
    <property type="match status" value="1"/>
</dbReference>
<evidence type="ECO:0000256" key="1">
    <source>
        <dbReference type="ARBA" id="ARBA00022531"/>
    </source>
</evidence>
<keyword evidence="5" id="KW-1185">Reference proteome</keyword>
<name>A0ABS0IMG9_9BACT</name>
<comment type="caution">
    <text evidence="4">The sequence shown here is derived from an EMBL/GenBank/DDBJ whole genome shotgun (WGS) entry which is preliminary data.</text>
</comment>
<dbReference type="InterPro" id="IPR028203">
    <property type="entry name" value="PSII_CF48-like_dom"/>
</dbReference>
<gene>
    <name evidence="4" type="ORF">I2I05_19360</name>
</gene>
<proteinExistence type="predicted"/>
<sequence>MKIIHGMLLACLALASCEKEAEAPVLSQSVVSLPFEDASLKLEVVTTSLPDWVTDIHFADASVGLAITYTGSIYRTTDSGKKWTLQHSNATADQPLQRLEFTSLLVGYAVGGSRACSGANCTPAGGLILKTVDGGATWASVYQAARVEIVAIAANSRGELFAISKGPNTQLLKSSNAGTTWAPVAEFAFPLAEIAFDNTFGYCAGANGKIIGSLDNGTTWNALPTLTSNYFNDLKFLTSSGYCISNNSLVYKTTDNGQNWVELPQAGVSAFVVNPLTATSVLVFGAGRYSGGDFGTYDGAVMQTTNGGAGWHQLELRNIGAVRYTSFYSATRGYAAAGRALVQVTVK</sequence>
<keyword evidence="1" id="KW-0602">Photosynthesis</keyword>
<dbReference type="InterPro" id="IPR015943">
    <property type="entry name" value="WD40/YVTN_repeat-like_dom_sf"/>
</dbReference>
<feature type="domain" description="Photosynthesis system II assembly factor Ycf48/Hcf136-like" evidence="3">
    <location>
        <begin position="191"/>
        <end position="324"/>
    </location>
</feature>
<keyword evidence="2" id="KW-0604">Photosystem II</keyword>
<accession>A0ABS0IMG9</accession>
<evidence type="ECO:0000313" key="4">
    <source>
        <dbReference type="EMBL" id="MBF9239559.1"/>
    </source>
</evidence>
<organism evidence="4 5">
    <name type="scientific">Hymenobacter jeongseonensis</name>
    <dbReference type="NCBI Taxonomy" id="2791027"/>
    <lineage>
        <taxon>Bacteria</taxon>
        <taxon>Pseudomonadati</taxon>
        <taxon>Bacteroidota</taxon>
        <taxon>Cytophagia</taxon>
        <taxon>Cytophagales</taxon>
        <taxon>Hymenobacteraceae</taxon>
        <taxon>Hymenobacter</taxon>
    </lineage>
</organism>
<reference evidence="4 5" key="1">
    <citation type="submission" date="2020-11" db="EMBL/GenBank/DDBJ databases">
        <authorList>
            <person name="Kim M.K."/>
        </authorList>
    </citation>
    <scope>NUCLEOTIDE SEQUENCE [LARGE SCALE GENOMIC DNA]</scope>
    <source>
        <strain evidence="4 5">BT683</strain>
    </source>
</reference>
<dbReference type="PANTHER" id="PTHR47199">
    <property type="entry name" value="PHOTOSYSTEM II STABILITY/ASSEMBLY FACTOR HCF136, CHLOROPLASTIC"/>
    <property type="match status" value="1"/>
</dbReference>
<evidence type="ECO:0000313" key="5">
    <source>
        <dbReference type="Proteomes" id="UP000597617"/>
    </source>
</evidence>
<dbReference type="EMBL" id="JADQDQ010000014">
    <property type="protein sequence ID" value="MBF9239559.1"/>
    <property type="molecule type" value="Genomic_DNA"/>
</dbReference>